<organism evidence="2">
    <name type="scientific">Oppiella nova</name>
    <dbReference type="NCBI Taxonomy" id="334625"/>
    <lineage>
        <taxon>Eukaryota</taxon>
        <taxon>Metazoa</taxon>
        <taxon>Ecdysozoa</taxon>
        <taxon>Arthropoda</taxon>
        <taxon>Chelicerata</taxon>
        <taxon>Arachnida</taxon>
        <taxon>Acari</taxon>
        <taxon>Acariformes</taxon>
        <taxon>Sarcoptiformes</taxon>
        <taxon>Oribatida</taxon>
        <taxon>Brachypylina</taxon>
        <taxon>Oppioidea</taxon>
        <taxon>Oppiidae</taxon>
        <taxon>Oppiella</taxon>
    </lineage>
</organism>
<evidence type="ECO:0000313" key="3">
    <source>
        <dbReference type="Proteomes" id="UP000728032"/>
    </source>
</evidence>
<keyword evidence="3" id="KW-1185">Reference proteome</keyword>
<reference evidence="2" key="1">
    <citation type="submission" date="2020-11" db="EMBL/GenBank/DDBJ databases">
        <authorList>
            <person name="Tran Van P."/>
        </authorList>
    </citation>
    <scope>NUCLEOTIDE SEQUENCE</scope>
</reference>
<name>A0A7R9LIT8_9ACAR</name>
<dbReference type="AlphaFoldDB" id="A0A7R9LIT8"/>
<evidence type="ECO:0000313" key="2">
    <source>
        <dbReference type="EMBL" id="CAD7642486.1"/>
    </source>
</evidence>
<dbReference type="EMBL" id="OC915931">
    <property type="protein sequence ID" value="CAD7642486.1"/>
    <property type="molecule type" value="Genomic_DNA"/>
</dbReference>
<dbReference type="EMBL" id="CAJPVJ010001106">
    <property type="protein sequence ID" value="CAG2164060.1"/>
    <property type="molecule type" value="Genomic_DNA"/>
</dbReference>
<protein>
    <submittedName>
        <fullName evidence="2">Uncharacterized protein</fullName>
    </submittedName>
</protein>
<gene>
    <name evidence="2" type="ORF">ONB1V03_LOCUS3620</name>
</gene>
<dbReference type="Proteomes" id="UP000728032">
    <property type="component" value="Unassembled WGS sequence"/>
</dbReference>
<accession>A0A7R9LIT8</accession>
<evidence type="ECO:0000256" key="1">
    <source>
        <dbReference type="SAM" id="SignalP"/>
    </source>
</evidence>
<keyword evidence="1" id="KW-0732">Signal</keyword>
<proteinExistence type="predicted"/>
<feature type="signal peptide" evidence="1">
    <location>
        <begin position="1"/>
        <end position="19"/>
    </location>
</feature>
<feature type="chain" id="PRO_5036211225" evidence="1">
    <location>
        <begin position="20"/>
        <end position="294"/>
    </location>
</feature>
<sequence>MNIYLTIVVVMCAMEASRAVSPAAKLVIKDLNHDKAGDRKIQLDCSITLETGETFTSLIISKKDKNANYIPIFTRNDIDKAPTKGKVDDEITDANIELDPDIKKNVFTITKAAKFEGNYKCAVSTSKGVPDTFVDLKATWDAVTFNIRAKESKDDAKDKFQSGNQLDATLEYSLGDSTLVSAEFKKDDKLYFKYTLDGDKKEPQDGAKDAGIPQDHVINGAHDATAKKISVSIKDVSKDTQGKFKAIFNYKNAAEEHYTSNEVPLTYNGAASAMVSFASISTLLVALVAVRSNL</sequence>